<protein>
    <recommendedName>
        <fullName evidence="3">Aldehyde dehydrogenase domain-containing protein</fullName>
    </recommendedName>
</protein>
<comment type="similarity">
    <text evidence="1">Belongs to the aldehyde dehydrogenase family.</text>
</comment>
<dbReference type="InterPro" id="IPR016160">
    <property type="entry name" value="Ald_DH_CS_CYS"/>
</dbReference>
<evidence type="ECO:0000256" key="1">
    <source>
        <dbReference type="ARBA" id="ARBA00009986"/>
    </source>
</evidence>
<organism evidence="4 5">
    <name type="scientific">Rhynchophorus ferrugineus</name>
    <name type="common">Red palm weevil</name>
    <name type="synonym">Curculio ferrugineus</name>
    <dbReference type="NCBI Taxonomy" id="354439"/>
    <lineage>
        <taxon>Eukaryota</taxon>
        <taxon>Metazoa</taxon>
        <taxon>Ecdysozoa</taxon>
        <taxon>Arthropoda</taxon>
        <taxon>Hexapoda</taxon>
        <taxon>Insecta</taxon>
        <taxon>Pterygota</taxon>
        <taxon>Neoptera</taxon>
        <taxon>Endopterygota</taxon>
        <taxon>Coleoptera</taxon>
        <taxon>Polyphaga</taxon>
        <taxon>Cucujiformia</taxon>
        <taxon>Curculionidae</taxon>
        <taxon>Dryophthorinae</taxon>
        <taxon>Rhynchophorus</taxon>
    </lineage>
</organism>
<dbReference type="OrthoDB" id="440325at2759"/>
<keyword evidence="5" id="KW-1185">Reference proteome</keyword>
<dbReference type="InterPro" id="IPR016162">
    <property type="entry name" value="Ald_DH_N"/>
</dbReference>
<gene>
    <name evidence="4" type="ORF">GWI33_011647</name>
</gene>
<dbReference type="InterPro" id="IPR016163">
    <property type="entry name" value="Ald_DH_C"/>
</dbReference>
<dbReference type="Proteomes" id="UP000625711">
    <property type="component" value="Unassembled WGS sequence"/>
</dbReference>
<dbReference type="InterPro" id="IPR015590">
    <property type="entry name" value="Aldehyde_DH_dom"/>
</dbReference>
<dbReference type="GO" id="GO:0005737">
    <property type="term" value="C:cytoplasm"/>
    <property type="evidence" value="ECO:0007669"/>
    <property type="project" value="TreeGrafter"/>
</dbReference>
<dbReference type="PANTHER" id="PTHR43570:SF16">
    <property type="entry name" value="ALDEHYDE DEHYDROGENASE TYPE III, ISOFORM Q"/>
    <property type="match status" value="1"/>
</dbReference>
<feature type="domain" description="Aldehyde dehydrogenase" evidence="3">
    <location>
        <begin position="2"/>
        <end position="202"/>
    </location>
</feature>
<accession>A0A834IBC6</accession>
<proteinExistence type="inferred from homology"/>
<dbReference type="InterPro" id="IPR012394">
    <property type="entry name" value="Aldehyde_DH_NAD(P)"/>
</dbReference>
<dbReference type="InterPro" id="IPR016161">
    <property type="entry name" value="Ald_DH/histidinol_DH"/>
</dbReference>
<dbReference type="EMBL" id="JAACXV010010180">
    <property type="protein sequence ID" value="KAF7275508.1"/>
    <property type="molecule type" value="Genomic_DNA"/>
</dbReference>
<dbReference type="AlphaFoldDB" id="A0A834IBC6"/>
<reference evidence="4" key="1">
    <citation type="submission" date="2020-08" db="EMBL/GenBank/DDBJ databases">
        <title>Genome sequencing and assembly of the red palm weevil Rhynchophorus ferrugineus.</title>
        <authorList>
            <person name="Dias G.B."/>
            <person name="Bergman C.M."/>
            <person name="Manee M."/>
        </authorList>
    </citation>
    <scope>NUCLEOTIDE SEQUENCE</scope>
    <source>
        <strain evidence="4">AA-2017</strain>
        <tissue evidence="4">Whole larva</tissue>
    </source>
</reference>
<comment type="caution">
    <text evidence="4">The sequence shown here is derived from an EMBL/GenBank/DDBJ whole genome shotgun (WGS) entry which is preliminary data.</text>
</comment>
<dbReference type="Pfam" id="PF00171">
    <property type="entry name" value="Aldedh"/>
    <property type="match status" value="1"/>
</dbReference>
<dbReference type="GO" id="GO:0004029">
    <property type="term" value="F:aldehyde dehydrogenase (NAD+) activity"/>
    <property type="evidence" value="ECO:0007669"/>
    <property type="project" value="TreeGrafter"/>
</dbReference>
<dbReference type="PROSITE" id="PS00070">
    <property type="entry name" value="ALDEHYDE_DEHYDR_CYS"/>
    <property type="match status" value="1"/>
</dbReference>
<evidence type="ECO:0000256" key="2">
    <source>
        <dbReference type="ARBA" id="ARBA00023002"/>
    </source>
</evidence>
<dbReference type="PANTHER" id="PTHR43570">
    <property type="entry name" value="ALDEHYDE DEHYDROGENASE"/>
    <property type="match status" value="1"/>
</dbReference>
<dbReference type="SUPFAM" id="SSF53720">
    <property type="entry name" value="ALDH-like"/>
    <property type="match status" value="1"/>
</dbReference>
<dbReference type="GO" id="GO:0006081">
    <property type="term" value="P:aldehyde metabolic process"/>
    <property type="evidence" value="ECO:0007669"/>
    <property type="project" value="InterPro"/>
</dbReference>
<evidence type="ECO:0000259" key="3">
    <source>
        <dbReference type="Pfam" id="PF00171"/>
    </source>
</evidence>
<evidence type="ECO:0000313" key="4">
    <source>
        <dbReference type="EMBL" id="KAF7275508.1"/>
    </source>
</evidence>
<evidence type="ECO:0000313" key="5">
    <source>
        <dbReference type="Proteomes" id="UP000625711"/>
    </source>
</evidence>
<name>A0A834IBC6_RHYFE</name>
<dbReference type="Gene3D" id="3.40.605.10">
    <property type="entry name" value="Aldehyde Dehydrogenase, Chain A, domain 1"/>
    <property type="match status" value="1"/>
</dbReference>
<keyword evidence="2" id="KW-0560">Oxidoreductase</keyword>
<dbReference type="Gene3D" id="3.40.309.10">
    <property type="entry name" value="Aldehyde Dehydrogenase, Chain A, domain 2"/>
    <property type="match status" value="1"/>
</dbReference>
<dbReference type="FunFam" id="3.40.309.10:FF:000003">
    <property type="entry name" value="Aldehyde dehydrogenase"/>
    <property type="match status" value="1"/>
</dbReference>
<sequence length="245" mass="27690">MAAKRILWGKFANSGQTCVAPDYVLCSKEVQEKFIACAKNLMNEFYGDNVKQSKDFARIVNERNFIRVANLLKNQTVAIGGQMDAQERFIHPTILIDVKPDDDVMKEEIFGPILPIVNVESPQEAIKFINEREKPLALYIFTKKQSVEDLFLMNTSSGGVTINDTIMHVGVETIPFGGVGNSGMGNYHGKQSFDTFVHKKSVLSKSFCKIGEKAQESRYPPYTKFRTNFIRSGLRSGWFLYLQIL</sequence>